<dbReference type="PROSITE" id="PS51257">
    <property type="entry name" value="PROKAR_LIPOPROTEIN"/>
    <property type="match status" value="1"/>
</dbReference>
<evidence type="ECO:0000256" key="6">
    <source>
        <dbReference type="PIRNR" id="PIRNR002854"/>
    </source>
</evidence>
<dbReference type="OrthoDB" id="9812878at2"/>
<accession>A0A1H1AV20</accession>
<keyword evidence="3" id="KW-0472">Membrane</keyword>
<dbReference type="EMBL" id="FNJW01000008">
    <property type="protein sequence ID" value="SDQ42996.1"/>
    <property type="molecule type" value="Genomic_DNA"/>
</dbReference>
<feature type="chain" id="PRO_5039192127" description="Lipoprotein" evidence="8">
    <location>
        <begin position="21"/>
        <end position="281"/>
    </location>
</feature>
<feature type="lipid moiety-binding region" description="S-diacylglycerol cysteine" evidence="7">
    <location>
        <position position="22"/>
    </location>
</feature>
<dbReference type="Pfam" id="PF03180">
    <property type="entry name" value="Lipoprotein_9"/>
    <property type="match status" value="1"/>
</dbReference>
<dbReference type="AlphaFoldDB" id="A0A1H1AV20"/>
<comment type="similarity">
    <text evidence="6">Belongs to the nlpA lipoprotein family.</text>
</comment>
<proteinExistence type="inferred from homology"/>
<evidence type="ECO:0000256" key="2">
    <source>
        <dbReference type="ARBA" id="ARBA00022729"/>
    </source>
</evidence>
<evidence type="ECO:0000313" key="9">
    <source>
        <dbReference type="EMBL" id="SDQ42996.1"/>
    </source>
</evidence>
<evidence type="ECO:0000256" key="5">
    <source>
        <dbReference type="ARBA" id="ARBA00023288"/>
    </source>
</evidence>
<evidence type="ECO:0000256" key="8">
    <source>
        <dbReference type="SAM" id="SignalP"/>
    </source>
</evidence>
<name>A0A1H1AV20_9LACT</name>
<dbReference type="InterPro" id="IPR004872">
    <property type="entry name" value="Lipoprotein_NlpA"/>
</dbReference>
<protein>
    <recommendedName>
        <fullName evidence="6">Lipoprotein</fullName>
    </recommendedName>
</protein>
<organism evidence="9 10">
    <name type="scientific">Carnobacterium viridans</name>
    <dbReference type="NCBI Taxonomy" id="174587"/>
    <lineage>
        <taxon>Bacteria</taxon>
        <taxon>Bacillati</taxon>
        <taxon>Bacillota</taxon>
        <taxon>Bacilli</taxon>
        <taxon>Lactobacillales</taxon>
        <taxon>Carnobacteriaceae</taxon>
        <taxon>Carnobacterium</taxon>
    </lineage>
</organism>
<comment type="subcellular location">
    <subcellularLocation>
        <location evidence="1">Membrane</location>
        <topology evidence="1">Lipid-anchor</topology>
    </subcellularLocation>
</comment>
<sequence length="281" mass="30563">MKKKTILSALVTTGVVLTLAACGNEESSTESSGSGAEETTIKIGASNVPHAEILEFAAPILEEEGVTLDITTYNDYVIPNVALDEGEIDANYFQHIPFFDAAVEENGYDFVNAGSIHIEPLAIFSQRYESLEDVEDGATVLVSNNQADWGRVIGIFQEAGLVTVKDGVDLTTATFDDIEENPKNLEFEYENDPALMTTLYQQDEAELIAINSNFAVDQDISPLDDSVAIESSSSPYANIIAVRSEDAEDPAILKLVEVLKSEEVQDFILEEWDGAVVPVEE</sequence>
<dbReference type="PANTHER" id="PTHR30429:SF0">
    <property type="entry name" value="METHIONINE-BINDING LIPOPROTEIN METQ"/>
    <property type="match status" value="1"/>
</dbReference>
<dbReference type="PIRSF" id="PIRSF002854">
    <property type="entry name" value="MetQ"/>
    <property type="match status" value="1"/>
</dbReference>
<keyword evidence="4" id="KW-0564">Palmitate</keyword>
<dbReference type="SUPFAM" id="SSF53850">
    <property type="entry name" value="Periplasmic binding protein-like II"/>
    <property type="match status" value="1"/>
</dbReference>
<evidence type="ECO:0000256" key="7">
    <source>
        <dbReference type="PIRSR" id="PIRSR002854-1"/>
    </source>
</evidence>
<keyword evidence="2 8" id="KW-0732">Signal</keyword>
<keyword evidence="10" id="KW-1185">Reference proteome</keyword>
<feature type="signal peptide" evidence="8">
    <location>
        <begin position="1"/>
        <end position="20"/>
    </location>
</feature>
<dbReference type="Gene3D" id="3.40.190.10">
    <property type="entry name" value="Periplasmic binding protein-like II"/>
    <property type="match status" value="2"/>
</dbReference>
<dbReference type="Proteomes" id="UP000199481">
    <property type="component" value="Unassembled WGS sequence"/>
</dbReference>
<dbReference type="PANTHER" id="PTHR30429">
    <property type="entry name" value="D-METHIONINE-BINDING LIPOPROTEIN METQ"/>
    <property type="match status" value="1"/>
</dbReference>
<evidence type="ECO:0000256" key="4">
    <source>
        <dbReference type="ARBA" id="ARBA00023139"/>
    </source>
</evidence>
<dbReference type="RefSeq" id="WP_089977932.1">
    <property type="nucleotide sequence ID" value="NZ_CP084916.1"/>
</dbReference>
<evidence type="ECO:0000256" key="3">
    <source>
        <dbReference type="ARBA" id="ARBA00023136"/>
    </source>
</evidence>
<keyword evidence="5 6" id="KW-0449">Lipoprotein</keyword>
<evidence type="ECO:0000313" key="10">
    <source>
        <dbReference type="Proteomes" id="UP000199481"/>
    </source>
</evidence>
<evidence type="ECO:0000256" key="1">
    <source>
        <dbReference type="ARBA" id="ARBA00004635"/>
    </source>
</evidence>
<gene>
    <name evidence="9" type="ORF">SAMN04487752_2249</name>
</gene>
<reference evidence="10" key="1">
    <citation type="submission" date="2016-10" db="EMBL/GenBank/DDBJ databases">
        <authorList>
            <person name="Varghese N."/>
            <person name="Submissions S."/>
        </authorList>
    </citation>
    <scope>NUCLEOTIDE SEQUENCE [LARGE SCALE GENOMIC DNA]</scope>
    <source>
        <strain evidence="10">MPL-11</strain>
    </source>
</reference>
<dbReference type="GO" id="GO:0016020">
    <property type="term" value="C:membrane"/>
    <property type="evidence" value="ECO:0007669"/>
    <property type="project" value="UniProtKB-SubCell"/>
</dbReference>